<comment type="caution">
    <text evidence="3">The sequence shown here is derived from an EMBL/GenBank/DDBJ whole genome shotgun (WGS) entry which is preliminary data.</text>
</comment>
<dbReference type="RefSeq" id="WP_146357676.1">
    <property type="nucleotide sequence ID" value="NZ_VOBR01000025.1"/>
</dbReference>
<feature type="transmembrane region" description="Helical" evidence="1">
    <location>
        <begin position="71"/>
        <end position="90"/>
    </location>
</feature>
<name>A0A563EL25_9PSEU</name>
<keyword evidence="4" id="KW-1185">Reference proteome</keyword>
<feature type="transmembrane region" description="Helical" evidence="1">
    <location>
        <begin position="120"/>
        <end position="141"/>
    </location>
</feature>
<evidence type="ECO:0000313" key="3">
    <source>
        <dbReference type="EMBL" id="TWP47576.1"/>
    </source>
</evidence>
<dbReference type="AlphaFoldDB" id="A0A563EL25"/>
<gene>
    <name evidence="3" type="ORF">FKR81_31965</name>
</gene>
<dbReference type="Proteomes" id="UP000316639">
    <property type="component" value="Unassembled WGS sequence"/>
</dbReference>
<sequence>MVEEEHRRRNQWDSPVRGRDVTAWVGWIWFAGVMMIVMGSFNAIEGLVALFRSDVYVAAPGSLLVFDLTGWGWITLLLGVLVALAGIALFSGAAWARVVAVLLAVVNAVAQLAFVTVHPIWSTIVIALCVVVIWAVVVHGAEAAEAQELSHR</sequence>
<feature type="transmembrane region" description="Helical" evidence="1">
    <location>
        <begin position="95"/>
        <end position="114"/>
    </location>
</feature>
<dbReference type="EMBL" id="VOBR01000025">
    <property type="protein sequence ID" value="TWP47576.1"/>
    <property type="molecule type" value="Genomic_DNA"/>
</dbReference>
<organism evidence="3 4">
    <name type="scientific">Lentzea tibetensis</name>
    <dbReference type="NCBI Taxonomy" id="2591470"/>
    <lineage>
        <taxon>Bacteria</taxon>
        <taxon>Bacillati</taxon>
        <taxon>Actinomycetota</taxon>
        <taxon>Actinomycetes</taxon>
        <taxon>Pseudonocardiales</taxon>
        <taxon>Pseudonocardiaceae</taxon>
        <taxon>Lentzea</taxon>
    </lineage>
</organism>
<keyword evidence="1" id="KW-1133">Transmembrane helix</keyword>
<reference evidence="3 4" key="1">
    <citation type="submission" date="2019-07" db="EMBL/GenBank/DDBJ databases">
        <title>Lentzea xizangensis sp. nov., isolated from Qinghai-Tibetan Plateau Soils.</title>
        <authorList>
            <person name="Huang J."/>
        </authorList>
    </citation>
    <scope>NUCLEOTIDE SEQUENCE [LARGE SCALE GENOMIC DNA]</scope>
    <source>
        <strain evidence="3 4">FXJ1.1311</strain>
    </source>
</reference>
<evidence type="ECO:0000313" key="4">
    <source>
        <dbReference type="Proteomes" id="UP000316639"/>
    </source>
</evidence>
<feature type="domain" description="DUF7144" evidence="2">
    <location>
        <begin position="27"/>
        <end position="140"/>
    </location>
</feature>
<keyword evidence="1" id="KW-0472">Membrane</keyword>
<evidence type="ECO:0000259" key="2">
    <source>
        <dbReference type="Pfam" id="PF23636"/>
    </source>
</evidence>
<dbReference type="OrthoDB" id="4482242at2"/>
<keyword evidence="1" id="KW-0812">Transmembrane</keyword>
<protein>
    <recommendedName>
        <fullName evidence="2">DUF7144 domain-containing protein</fullName>
    </recommendedName>
</protein>
<proteinExistence type="predicted"/>
<dbReference type="InterPro" id="IPR055568">
    <property type="entry name" value="DUF7144"/>
</dbReference>
<dbReference type="Pfam" id="PF23636">
    <property type="entry name" value="DUF7144"/>
    <property type="match status" value="1"/>
</dbReference>
<evidence type="ECO:0000256" key="1">
    <source>
        <dbReference type="SAM" id="Phobius"/>
    </source>
</evidence>
<feature type="transmembrane region" description="Helical" evidence="1">
    <location>
        <begin position="21"/>
        <end position="51"/>
    </location>
</feature>
<accession>A0A563EL25</accession>